<evidence type="ECO:0000256" key="5">
    <source>
        <dbReference type="ARBA" id="ARBA00022741"/>
    </source>
</evidence>
<dbReference type="PROSITE" id="PS50893">
    <property type="entry name" value="ABC_TRANSPORTER_2"/>
    <property type="match status" value="1"/>
</dbReference>
<evidence type="ECO:0000313" key="11">
    <source>
        <dbReference type="EMBL" id="MDR7375737.1"/>
    </source>
</evidence>
<sequence length="267" mass="29136">MYTSTASRLRAEDLTLAYGDTRVAEHLSVAIPDGAFTVIVGPNACGKSTLLKALARLRTPQAGQVYLDGALIGNYPTREVARRLGLLPQTAIAPEGIRVAELVARGRHPHQSLFGGWTAEDDRIVAQALRATAIEDLADRLVDELSGGQRQRVWVAMVLAQDTQLLLLDEPTTYLDLAHQIDLLELFRDLNRQQGRTLVAVLHDLNHACRYADHLVVLRQGQLVAQGAPGDIITAALVEQVFDLPCRIIEDPVSGTPLVIPEGRVRV</sequence>
<dbReference type="GO" id="GO:0005524">
    <property type="term" value="F:ATP binding"/>
    <property type="evidence" value="ECO:0007669"/>
    <property type="project" value="UniProtKB-KW"/>
</dbReference>
<evidence type="ECO:0000256" key="3">
    <source>
        <dbReference type="ARBA" id="ARBA00022475"/>
    </source>
</evidence>
<gene>
    <name evidence="11" type="ORF">J2X19_000395</name>
</gene>
<dbReference type="EMBL" id="JAVDXT010000001">
    <property type="protein sequence ID" value="MDR7375737.1"/>
    <property type="molecule type" value="Genomic_DNA"/>
</dbReference>
<accession>A0ABU2C3C0</accession>
<protein>
    <submittedName>
        <fullName evidence="11">Iron complex transport system ATP-binding protein</fullName>
    </submittedName>
</protein>
<organism evidence="11 12">
    <name type="scientific">Rhodoferax ferrireducens</name>
    <dbReference type="NCBI Taxonomy" id="192843"/>
    <lineage>
        <taxon>Bacteria</taxon>
        <taxon>Pseudomonadati</taxon>
        <taxon>Pseudomonadota</taxon>
        <taxon>Betaproteobacteria</taxon>
        <taxon>Burkholderiales</taxon>
        <taxon>Comamonadaceae</taxon>
        <taxon>Rhodoferax</taxon>
    </lineage>
</organism>
<evidence type="ECO:0000256" key="6">
    <source>
        <dbReference type="ARBA" id="ARBA00022840"/>
    </source>
</evidence>
<dbReference type="InterPro" id="IPR003439">
    <property type="entry name" value="ABC_transporter-like_ATP-bd"/>
</dbReference>
<keyword evidence="5" id="KW-0547">Nucleotide-binding</keyword>
<name>A0ABU2C3C0_9BURK</name>
<evidence type="ECO:0000256" key="7">
    <source>
        <dbReference type="ARBA" id="ARBA00023004"/>
    </source>
</evidence>
<dbReference type="PANTHER" id="PTHR42771">
    <property type="entry name" value="IRON(3+)-HYDROXAMATE IMPORT ATP-BINDING PROTEIN FHUC"/>
    <property type="match status" value="1"/>
</dbReference>
<dbReference type="Gene3D" id="3.40.50.300">
    <property type="entry name" value="P-loop containing nucleotide triphosphate hydrolases"/>
    <property type="match status" value="1"/>
</dbReference>
<dbReference type="PANTHER" id="PTHR42771:SF12">
    <property type="entry name" value="FE(3+) DICITRATE TRANSPORT ATP-BINDING PROTEIN FECE-RELATED"/>
    <property type="match status" value="1"/>
</dbReference>
<dbReference type="CDD" id="cd03214">
    <property type="entry name" value="ABC_Iron-Siderophores_B12_Hemin"/>
    <property type="match status" value="1"/>
</dbReference>
<reference evidence="11 12" key="1">
    <citation type="submission" date="2023-07" db="EMBL/GenBank/DDBJ databases">
        <title>Sorghum-associated microbial communities from plants grown in Nebraska, USA.</title>
        <authorList>
            <person name="Schachtman D."/>
        </authorList>
    </citation>
    <scope>NUCLEOTIDE SEQUENCE [LARGE SCALE GENOMIC DNA]</scope>
    <source>
        <strain evidence="11 12">BE313</strain>
    </source>
</reference>
<dbReference type="InterPro" id="IPR027417">
    <property type="entry name" value="P-loop_NTPase"/>
</dbReference>
<keyword evidence="6 11" id="KW-0067">ATP-binding</keyword>
<evidence type="ECO:0000256" key="2">
    <source>
        <dbReference type="ARBA" id="ARBA00022448"/>
    </source>
</evidence>
<proteinExistence type="predicted"/>
<dbReference type="InterPro" id="IPR003593">
    <property type="entry name" value="AAA+_ATPase"/>
</dbReference>
<keyword evidence="7" id="KW-0408">Iron</keyword>
<dbReference type="InterPro" id="IPR017871">
    <property type="entry name" value="ABC_transporter-like_CS"/>
</dbReference>
<keyword evidence="4" id="KW-0410">Iron transport</keyword>
<comment type="caution">
    <text evidence="11">The sequence shown here is derived from an EMBL/GenBank/DDBJ whole genome shotgun (WGS) entry which is preliminary data.</text>
</comment>
<keyword evidence="9" id="KW-0472">Membrane</keyword>
<dbReference type="InterPro" id="IPR051535">
    <property type="entry name" value="Siderophore_ABC-ATPase"/>
</dbReference>
<dbReference type="SUPFAM" id="SSF52540">
    <property type="entry name" value="P-loop containing nucleoside triphosphate hydrolases"/>
    <property type="match status" value="1"/>
</dbReference>
<keyword evidence="8" id="KW-0406">Ion transport</keyword>
<evidence type="ECO:0000259" key="10">
    <source>
        <dbReference type="PROSITE" id="PS50893"/>
    </source>
</evidence>
<evidence type="ECO:0000256" key="1">
    <source>
        <dbReference type="ARBA" id="ARBA00004202"/>
    </source>
</evidence>
<dbReference type="RefSeq" id="WP_310370161.1">
    <property type="nucleotide sequence ID" value="NZ_JAVDXT010000001.1"/>
</dbReference>
<evidence type="ECO:0000256" key="8">
    <source>
        <dbReference type="ARBA" id="ARBA00023065"/>
    </source>
</evidence>
<dbReference type="SMART" id="SM00382">
    <property type="entry name" value="AAA"/>
    <property type="match status" value="1"/>
</dbReference>
<dbReference type="Proteomes" id="UP001180487">
    <property type="component" value="Unassembled WGS sequence"/>
</dbReference>
<evidence type="ECO:0000256" key="4">
    <source>
        <dbReference type="ARBA" id="ARBA00022496"/>
    </source>
</evidence>
<keyword evidence="2" id="KW-0813">Transport</keyword>
<evidence type="ECO:0000313" key="12">
    <source>
        <dbReference type="Proteomes" id="UP001180487"/>
    </source>
</evidence>
<dbReference type="Pfam" id="PF00005">
    <property type="entry name" value="ABC_tran"/>
    <property type="match status" value="1"/>
</dbReference>
<keyword evidence="12" id="KW-1185">Reference proteome</keyword>
<comment type="subcellular location">
    <subcellularLocation>
        <location evidence="1">Cell membrane</location>
        <topology evidence="1">Peripheral membrane protein</topology>
    </subcellularLocation>
</comment>
<dbReference type="PROSITE" id="PS00211">
    <property type="entry name" value="ABC_TRANSPORTER_1"/>
    <property type="match status" value="1"/>
</dbReference>
<evidence type="ECO:0000256" key="9">
    <source>
        <dbReference type="ARBA" id="ARBA00023136"/>
    </source>
</evidence>
<feature type="domain" description="ABC transporter" evidence="10">
    <location>
        <begin position="9"/>
        <end position="245"/>
    </location>
</feature>
<keyword evidence="3" id="KW-1003">Cell membrane</keyword>